<dbReference type="Proteomes" id="UP001164250">
    <property type="component" value="Chromosome 9"/>
</dbReference>
<keyword evidence="2" id="KW-1185">Reference proteome</keyword>
<reference evidence="2" key="1">
    <citation type="journal article" date="2023" name="G3 (Bethesda)">
        <title>Genome assembly and association tests identify interacting loci associated with vigor, precocity, and sex in interspecific pistachio rootstocks.</title>
        <authorList>
            <person name="Palmer W."/>
            <person name="Jacygrad E."/>
            <person name="Sagayaradj S."/>
            <person name="Cavanaugh K."/>
            <person name="Han R."/>
            <person name="Bertier L."/>
            <person name="Beede B."/>
            <person name="Kafkas S."/>
            <person name="Golino D."/>
            <person name="Preece J."/>
            <person name="Michelmore R."/>
        </authorList>
    </citation>
    <scope>NUCLEOTIDE SEQUENCE [LARGE SCALE GENOMIC DNA]</scope>
</reference>
<evidence type="ECO:0000313" key="1">
    <source>
        <dbReference type="EMBL" id="KAJ0088072.1"/>
    </source>
</evidence>
<sequence>MDLRFSATLNPKLRKKQLFSFPFKKLHFVFWPLPACLLSKFKSQPSLFFSVPLY</sequence>
<accession>A0ACC1AN19</accession>
<evidence type="ECO:0000313" key="2">
    <source>
        <dbReference type="Proteomes" id="UP001164250"/>
    </source>
</evidence>
<protein>
    <submittedName>
        <fullName evidence="1">Uncharacterized protein</fullName>
    </submittedName>
</protein>
<proteinExistence type="predicted"/>
<dbReference type="EMBL" id="CM047905">
    <property type="protein sequence ID" value="KAJ0088072.1"/>
    <property type="molecule type" value="Genomic_DNA"/>
</dbReference>
<organism evidence="1 2">
    <name type="scientific">Pistacia atlantica</name>
    <dbReference type="NCBI Taxonomy" id="434234"/>
    <lineage>
        <taxon>Eukaryota</taxon>
        <taxon>Viridiplantae</taxon>
        <taxon>Streptophyta</taxon>
        <taxon>Embryophyta</taxon>
        <taxon>Tracheophyta</taxon>
        <taxon>Spermatophyta</taxon>
        <taxon>Magnoliopsida</taxon>
        <taxon>eudicotyledons</taxon>
        <taxon>Gunneridae</taxon>
        <taxon>Pentapetalae</taxon>
        <taxon>rosids</taxon>
        <taxon>malvids</taxon>
        <taxon>Sapindales</taxon>
        <taxon>Anacardiaceae</taxon>
        <taxon>Pistacia</taxon>
    </lineage>
</organism>
<gene>
    <name evidence="1" type="ORF">Patl1_32342</name>
</gene>
<name>A0ACC1AN19_9ROSI</name>
<comment type="caution">
    <text evidence="1">The sequence shown here is derived from an EMBL/GenBank/DDBJ whole genome shotgun (WGS) entry which is preliminary data.</text>
</comment>